<name>C9LGR2_9BACT</name>
<dbReference type="Proteomes" id="UP000003460">
    <property type="component" value="Unassembled WGS sequence"/>
</dbReference>
<reference evidence="1" key="1">
    <citation type="submission" date="2009-09" db="EMBL/GenBank/DDBJ databases">
        <authorList>
            <person name="Weinstock G."/>
            <person name="Sodergren E."/>
            <person name="Clifton S."/>
            <person name="Fulton L."/>
            <person name="Fulton B."/>
            <person name="Courtney L."/>
            <person name="Fronick C."/>
            <person name="Harrison M."/>
            <person name="Strong C."/>
            <person name="Farmer C."/>
            <person name="Delahaunty K."/>
            <person name="Markovic C."/>
            <person name="Hall O."/>
            <person name="Minx P."/>
            <person name="Tomlinson C."/>
            <person name="Mitreva M."/>
            <person name="Nelson J."/>
            <person name="Hou S."/>
            <person name="Wollam A."/>
            <person name="Pepin K.H."/>
            <person name="Johnson M."/>
            <person name="Bhonagiri V."/>
            <person name="Nash W.E."/>
            <person name="Warren W."/>
            <person name="Chinwalla A."/>
            <person name="Mardis E.R."/>
            <person name="Wilson R.K."/>
        </authorList>
    </citation>
    <scope>NUCLEOTIDE SEQUENCE [LARGE SCALE GENOMIC DNA]</scope>
    <source>
        <strain evidence="1">ATCC 51259</strain>
    </source>
</reference>
<dbReference type="HOGENOM" id="CLU_3046681_0_0_10"/>
<protein>
    <submittedName>
        <fullName evidence="1">Uncharacterized protein</fullName>
    </submittedName>
</protein>
<organism evidence="1 2">
    <name type="scientific">Alloprevotella tannerae ATCC 51259</name>
    <dbReference type="NCBI Taxonomy" id="626522"/>
    <lineage>
        <taxon>Bacteria</taxon>
        <taxon>Pseudomonadati</taxon>
        <taxon>Bacteroidota</taxon>
        <taxon>Bacteroidia</taxon>
        <taxon>Bacteroidales</taxon>
        <taxon>Prevotellaceae</taxon>
        <taxon>Alloprevotella</taxon>
    </lineage>
</organism>
<dbReference type="EMBL" id="ACIJ02000018">
    <property type="protein sequence ID" value="EEX71870.1"/>
    <property type="molecule type" value="Genomic_DNA"/>
</dbReference>
<evidence type="ECO:0000313" key="1">
    <source>
        <dbReference type="EMBL" id="EEX71870.1"/>
    </source>
</evidence>
<comment type="caution">
    <text evidence="1">The sequence shown here is derived from an EMBL/GenBank/DDBJ whole genome shotgun (WGS) entry which is preliminary data.</text>
</comment>
<sequence>MSASSLAWAFGCERWKCSVSSLMRIMSCFVGFGETVVRCVSRYNKYIGILYGSF</sequence>
<keyword evidence="2" id="KW-1185">Reference proteome</keyword>
<evidence type="ECO:0000313" key="2">
    <source>
        <dbReference type="Proteomes" id="UP000003460"/>
    </source>
</evidence>
<proteinExistence type="predicted"/>
<dbReference type="AlphaFoldDB" id="C9LGR2"/>
<accession>C9LGR2</accession>
<gene>
    <name evidence="1" type="ORF">GCWU000325_01408</name>
</gene>